<keyword evidence="4" id="KW-1003">Cell membrane</keyword>
<feature type="transmembrane region" description="Helical" evidence="9">
    <location>
        <begin position="298"/>
        <end position="320"/>
    </location>
</feature>
<accession>A0A1G5SF76</accession>
<dbReference type="Pfam" id="PF03739">
    <property type="entry name" value="LptF_LptG"/>
    <property type="match status" value="1"/>
</dbReference>
<keyword evidence="6 9" id="KW-0812">Transmembrane</keyword>
<evidence type="ECO:0000256" key="6">
    <source>
        <dbReference type="ARBA" id="ARBA00022692"/>
    </source>
</evidence>
<dbReference type="EMBL" id="FMWO01000049">
    <property type="protein sequence ID" value="SCZ85855.1"/>
    <property type="molecule type" value="Genomic_DNA"/>
</dbReference>
<evidence type="ECO:0000313" key="11">
    <source>
        <dbReference type="Proteomes" id="UP000198729"/>
    </source>
</evidence>
<evidence type="ECO:0000313" key="10">
    <source>
        <dbReference type="EMBL" id="SCZ85855.1"/>
    </source>
</evidence>
<keyword evidence="11" id="KW-1185">Reference proteome</keyword>
<reference evidence="10 11" key="1">
    <citation type="submission" date="2016-10" db="EMBL/GenBank/DDBJ databases">
        <authorList>
            <person name="de Groot N.N."/>
        </authorList>
    </citation>
    <scope>NUCLEOTIDE SEQUENCE [LARGE SCALE GENOMIC DNA]</scope>
    <source>
        <strain evidence="10">1</strain>
    </source>
</reference>
<keyword evidence="8 9" id="KW-0472">Membrane</keyword>
<evidence type="ECO:0000256" key="5">
    <source>
        <dbReference type="ARBA" id="ARBA00022519"/>
    </source>
</evidence>
<name>A0A1G5SF76_9PROT</name>
<dbReference type="STRING" id="51642.NSMM_410090"/>
<feature type="transmembrane region" description="Helical" evidence="9">
    <location>
        <begin position="99"/>
        <end position="121"/>
    </location>
</feature>
<keyword evidence="3" id="KW-0813">Transport</keyword>
<evidence type="ECO:0000256" key="2">
    <source>
        <dbReference type="ARBA" id="ARBA00014213"/>
    </source>
</evidence>
<evidence type="ECO:0000256" key="9">
    <source>
        <dbReference type="SAM" id="Phobius"/>
    </source>
</evidence>
<keyword evidence="7 9" id="KW-1133">Transmembrane helix</keyword>
<gene>
    <name evidence="10" type="ORF">NSMM_410090</name>
</gene>
<evidence type="ECO:0000256" key="8">
    <source>
        <dbReference type="ARBA" id="ARBA00023136"/>
    </source>
</evidence>
<keyword evidence="5" id="KW-0997">Cell inner membrane</keyword>
<sequence>MRIIEKYIARELLLPFFVVTLILIGLFTSFNVARFLTSAVSETLGAGAMFKLVGLKTIIAAEVLIPIAFYVAVIYGLSRLNRDQELNVLRSVGYSDTHITFTVFWVALPVAILSGLLSVYARPWAYAESYIMDAQAQAELNADRFQPGRFYGSEKSGRVVFVRGKNEDGKRLEGVFHYVRTTGKSEIITATEGYQRELTLEQPARIELFDGKAYRLTQPAVKDTMIRFEKLTYFNEDEQAMESRRKAASTRALWSSEQPREIAELQWRLSRPVATILLALMAISFTKTAPRKGKNDKTFIAAALVFALYYNLSGLAKTWVEQGVVAAVPGIWWLYGVFFLAVILRLWDIRAMLSARQS</sequence>
<dbReference type="GO" id="GO:0043190">
    <property type="term" value="C:ATP-binding cassette (ABC) transporter complex"/>
    <property type="evidence" value="ECO:0007669"/>
    <property type="project" value="InterPro"/>
</dbReference>
<dbReference type="Proteomes" id="UP000198729">
    <property type="component" value="Unassembled WGS sequence"/>
</dbReference>
<protein>
    <recommendedName>
        <fullName evidence="2">Lipopolysaccharide export system permease protein LptF</fullName>
    </recommendedName>
</protein>
<proteinExistence type="predicted"/>
<dbReference type="GO" id="GO:0055085">
    <property type="term" value="P:transmembrane transport"/>
    <property type="evidence" value="ECO:0007669"/>
    <property type="project" value="InterPro"/>
</dbReference>
<dbReference type="PANTHER" id="PTHR33529:SF7">
    <property type="entry name" value="LIPOPOLYSACCHARIDE EXPORT SYSTEM PERMEASE PROTEIN LPTF"/>
    <property type="match status" value="1"/>
</dbReference>
<feature type="transmembrane region" description="Helical" evidence="9">
    <location>
        <begin position="269"/>
        <end position="286"/>
    </location>
</feature>
<dbReference type="GO" id="GO:0015920">
    <property type="term" value="P:lipopolysaccharide transport"/>
    <property type="evidence" value="ECO:0007669"/>
    <property type="project" value="TreeGrafter"/>
</dbReference>
<dbReference type="NCBIfam" id="TIGR04407">
    <property type="entry name" value="LptF_YjgP"/>
    <property type="match status" value="1"/>
</dbReference>
<dbReference type="InterPro" id="IPR030922">
    <property type="entry name" value="LptF"/>
</dbReference>
<feature type="transmembrane region" description="Helical" evidence="9">
    <location>
        <begin position="53"/>
        <end position="78"/>
    </location>
</feature>
<dbReference type="OrthoDB" id="9778062at2"/>
<feature type="transmembrane region" description="Helical" evidence="9">
    <location>
        <begin position="12"/>
        <end position="33"/>
    </location>
</feature>
<evidence type="ECO:0000256" key="7">
    <source>
        <dbReference type="ARBA" id="ARBA00022989"/>
    </source>
</evidence>
<dbReference type="PANTHER" id="PTHR33529">
    <property type="entry name" value="SLR0882 PROTEIN-RELATED"/>
    <property type="match status" value="1"/>
</dbReference>
<evidence type="ECO:0000256" key="4">
    <source>
        <dbReference type="ARBA" id="ARBA00022475"/>
    </source>
</evidence>
<evidence type="ECO:0000256" key="1">
    <source>
        <dbReference type="ARBA" id="ARBA00004429"/>
    </source>
</evidence>
<dbReference type="RefSeq" id="WP_090286493.1">
    <property type="nucleotide sequence ID" value="NZ_FMWO01000049.1"/>
</dbReference>
<organism evidence="10 11">
    <name type="scientific">Nitrosomonas mobilis</name>
    <dbReference type="NCBI Taxonomy" id="51642"/>
    <lineage>
        <taxon>Bacteria</taxon>
        <taxon>Pseudomonadati</taxon>
        <taxon>Pseudomonadota</taxon>
        <taxon>Betaproteobacteria</taxon>
        <taxon>Nitrosomonadales</taxon>
        <taxon>Nitrosomonadaceae</taxon>
        <taxon>Nitrosomonas</taxon>
    </lineage>
</organism>
<evidence type="ECO:0000256" key="3">
    <source>
        <dbReference type="ARBA" id="ARBA00022448"/>
    </source>
</evidence>
<dbReference type="AlphaFoldDB" id="A0A1G5SF76"/>
<comment type="subcellular location">
    <subcellularLocation>
        <location evidence="1">Cell inner membrane</location>
        <topology evidence="1">Multi-pass membrane protein</topology>
    </subcellularLocation>
</comment>
<dbReference type="InterPro" id="IPR005495">
    <property type="entry name" value="LptG/LptF_permease"/>
</dbReference>
<feature type="transmembrane region" description="Helical" evidence="9">
    <location>
        <begin position="326"/>
        <end position="347"/>
    </location>
</feature>